<dbReference type="Gene3D" id="3.50.50.60">
    <property type="entry name" value="FAD/NAD(P)-binding domain"/>
    <property type="match status" value="1"/>
</dbReference>
<dbReference type="EMBL" id="JAGPXC010000003">
    <property type="protein sequence ID" value="KAH6656037.1"/>
    <property type="molecule type" value="Genomic_DNA"/>
</dbReference>
<dbReference type="InterPro" id="IPR006076">
    <property type="entry name" value="FAD-dep_OxRdtase"/>
</dbReference>
<keyword evidence="3" id="KW-1185">Reference proteome</keyword>
<evidence type="ECO:0000313" key="3">
    <source>
        <dbReference type="Proteomes" id="UP000758603"/>
    </source>
</evidence>
<comment type="caution">
    <text evidence="2">The sequence shown here is derived from an EMBL/GenBank/DDBJ whole genome shotgun (WGS) entry which is preliminary data.</text>
</comment>
<dbReference type="RefSeq" id="XP_045960302.1">
    <property type="nucleotide sequence ID" value="XM_046097700.1"/>
</dbReference>
<dbReference type="InterPro" id="IPR036188">
    <property type="entry name" value="FAD/NAD-bd_sf"/>
</dbReference>
<dbReference type="Proteomes" id="UP000758603">
    <property type="component" value="Unassembled WGS sequence"/>
</dbReference>
<name>A0A9P8UPV1_9PEZI</name>
<dbReference type="OrthoDB" id="429143at2759"/>
<dbReference type="Pfam" id="PF01266">
    <property type="entry name" value="DAO"/>
    <property type="match status" value="1"/>
</dbReference>
<feature type="domain" description="FAD dependent oxidoreductase" evidence="1">
    <location>
        <begin position="73"/>
        <end position="489"/>
    </location>
</feature>
<reference evidence="2" key="1">
    <citation type="journal article" date="2021" name="Nat. Commun.">
        <title>Genetic determinants of endophytism in the Arabidopsis root mycobiome.</title>
        <authorList>
            <person name="Mesny F."/>
            <person name="Miyauchi S."/>
            <person name="Thiergart T."/>
            <person name="Pickel B."/>
            <person name="Atanasova L."/>
            <person name="Karlsson M."/>
            <person name="Huettel B."/>
            <person name="Barry K.W."/>
            <person name="Haridas S."/>
            <person name="Chen C."/>
            <person name="Bauer D."/>
            <person name="Andreopoulos W."/>
            <person name="Pangilinan J."/>
            <person name="LaButti K."/>
            <person name="Riley R."/>
            <person name="Lipzen A."/>
            <person name="Clum A."/>
            <person name="Drula E."/>
            <person name="Henrissat B."/>
            <person name="Kohler A."/>
            <person name="Grigoriev I.V."/>
            <person name="Martin F.M."/>
            <person name="Hacquard S."/>
        </authorList>
    </citation>
    <scope>NUCLEOTIDE SEQUENCE</scope>
    <source>
        <strain evidence="2">MPI-SDFR-AT-0073</strain>
    </source>
</reference>
<dbReference type="GeneID" id="70126592"/>
<proteinExistence type="predicted"/>
<gene>
    <name evidence="2" type="ORF">BKA67DRAFT_515110</name>
</gene>
<evidence type="ECO:0000313" key="2">
    <source>
        <dbReference type="EMBL" id="KAH6656037.1"/>
    </source>
</evidence>
<evidence type="ECO:0000259" key="1">
    <source>
        <dbReference type="Pfam" id="PF01266"/>
    </source>
</evidence>
<organism evidence="2 3">
    <name type="scientific">Truncatella angustata</name>
    <dbReference type="NCBI Taxonomy" id="152316"/>
    <lineage>
        <taxon>Eukaryota</taxon>
        <taxon>Fungi</taxon>
        <taxon>Dikarya</taxon>
        <taxon>Ascomycota</taxon>
        <taxon>Pezizomycotina</taxon>
        <taxon>Sordariomycetes</taxon>
        <taxon>Xylariomycetidae</taxon>
        <taxon>Amphisphaeriales</taxon>
        <taxon>Sporocadaceae</taxon>
        <taxon>Truncatella</taxon>
    </lineage>
</organism>
<protein>
    <submittedName>
        <fullName evidence="2">FAD dependent oxidoreductase-domain-containing protein</fullName>
    </submittedName>
</protein>
<dbReference type="Gene3D" id="3.30.9.10">
    <property type="entry name" value="D-Amino Acid Oxidase, subunit A, domain 2"/>
    <property type="match status" value="1"/>
</dbReference>
<dbReference type="PANTHER" id="PTHR13847">
    <property type="entry name" value="SARCOSINE DEHYDROGENASE-RELATED"/>
    <property type="match status" value="1"/>
</dbReference>
<dbReference type="PANTHER" id="PTHR13847:SF213">
    <property type="entry name" value="DEPENDENT OXIDOREDUCTASE, PUTATIVE-RELATED"/>
    <property type="match status" value="1"/>
</dbReference>
<dbReference type="AlphaFoldDB" id="A0A9P8UPV1"/>
<dbReference type="SUPFAM" id="SSF51905">
    <property type="entry name" value="FAD/NAD(P)-binding domain"/>
    <property type="match status" value="1"/>
</dbReference>
<accession>A0A9P8UPV1</accession>
<dbReference type="GO" id="GO:0005737">
    <property type="term" value="C:cytoplasm"/>
    <property type="evidence" value="ECO:0007669"/>
    <property type="project" value="TreeGrafter"/>
</dbReference>
<sequence>MGAIFSLLRDTLDMVGLVLVSIGESNAIFVDALQRIRSPRLPATNPTKAFWQEKPPFPDLVNVQSKQLPALADIVIIGSGLSGASIAHTILHESYAMGVPRRVTILEGRTVCSGATGRNGGHIKASPHIEYAKLKKRFGAESAKKMVSFMMMHLPLLLDLIKREGHEISEAREVLAVDAFMEPNMLLKAREMIEVLRADLPDLAERITVLDAELAQKDYGFSDHCVGAISYPAGAMWPYRLVTSIYNSLLSTFPGEFSIETGTMVENIQPTRSTETPFMLVTSRGEILAAHVVHASDAFATNLVPGLKEKLFPIRGHMSAQRPGKAFPRHHGDISWAIVGKSDYEYVTQRPGLPNMEDGIGGEIMIGGGTVRADDGILGEVGQWDDNKTVYAIGAYLGGILPLAFNQHWWGDDAEGSRVKGLWTGCMGFTADMLPLVGKLSPSLTGRPVLATKTGSNSTCVEKNMPEPAEWISAGFNGSGMVLSWLSGVATGLMIVGREHVESKGEPGRPQGAMADWFPKEFACSATRVSQQSVYKLSKLA</sequence>